<name>A0ABW9S990_9BACT</name>
<evidence type="ECO:0000313" key="1">
    <source>
        <dbReference type="EMBL" id="MTU38421.1"/>
    </source>
</evidence>
<gene>
    <name evidence="1" type="ORF">GMD82_02610</name>
</gene>
<dbReference type="EMBL" id="WNCN01000003">
    <property type="protein sequence ID" value="MTU38421.1"/>
    <property type="molecule type" value="Genomic_DNA"/>
</dbReference>
<dbReference type="Gene3D" id="2.60.40.2580">
    <property type="match status" value="1"/>
</dbReference>
<keyword evidence="2" id="KW-1185">Reference proteome</keyword>
<reference evidence="1 2" key="1">
    <citation type="journal article" date="2019" name="Nat. Med.">
        <title>A library of human gut bacterial isolates paired with longitudinal multiomics data enables mechanistic microbiome research.</title>
        <authorList>
            <person name="Poyet M."/>
            <person name="Groussin M."/>
            <person name="Gibbons S.M."/>
            <person name="Avila-Pacheco J."/>
            <person name="Jiang X."/>
            <person name="Kearney S.M."/>
            <person name="Perrotta A.R."/>
            <person name="Berdy B."/>
            <person name="Zhao S."/>
            <person name="Lieberman T.D."/>
            <person name="Swanson P.K."/>
            <person name="Smith M."/>
            <person name="Roesemann S."/>
            <person name="Alexander J.E."/>
            <person name="Rich S.A."/>
            <person name="Livny J."/>
            <person name="Vlamakis H."/>
            <person name="Clish C."/>
            <person name="Bullock K."/>
            <person name="Deik A."/>
            <person name="Scott J."/>
            <person name="Pierce K.A."/>
            <person name="Xavier R.J."/>
            <person name="Alm E.J."/>
        </authorList>
    </citation>
    <scope>NUCLEOTIDE SEQUENCE [LARGE SCALE GENOMIC DNA]</scope>
    <source>
        <strain evidence="1 2">BIOML-A29</strain>
    </source>
</reference>
<comment type="caution">
    <text evidence="1">The sequence shown here is derived from an EMBL/GenBank/DDBJ whole genome shotgun (WGS) entry which is preliminary data.</text>
</comment>
<dbReference type="Proteomes" id="UP000434916">
    <property type="component" value="Unassembled WGS sequence"/>
</dbReference>
<evidence type="ECO:0008006" key="3">
    <source>
        <dbReference type="Google" id="ProtNLM"/>
    </source>
</evidence>
<dbReference type="PROSITE" id="PS51257">
    <property type="entry name" value="PROKAR_LIPOPROTEIN"/>
    <property type="match status" value="1"/>
</dbReference>
<protein>
    <recommendedName>
        <fullName evidence="3">DUF4493 domain-containing protein</fullName>
    </recommendedName>
</protein>
<sequence>MKVSTGKIHTIMKTKNIFLTAISALFIFAACTEEKIIDEPGVSGKGDLVIELSPSSVITKAAATNEGYVYATEEELNVEDCWIFVFGENEKYITSQYFSGDALSETENEYVDTPAPNGGSQMYKKGYTITLTGLDYGTYDFWVVANTTEANEAYKSCQSLDALKEIIEGGDSYQTAFAEKADQLVKVGNKSATFNLTTVASPIQIPLTQLAARVELKVRVDIPRQLKGGEYVYEVFPNANGVLTNAEIDKLTGSHIRNEDVINSNLQRKDGNDNYLYTYFGHPVTISGGSKVKAIRVDNALKVTKQTTYSGYLLDNIKLTVDNIRIKSELDPLSVVVDQQLGSSVFNPLADEISTTYLFKFYTYTKDDLTISLSGELQKAEYSVSQMGTLDNAMFVNDKDLALVKKINKGDVEDGEVLTFAGGSGWGNAATGVLLCNQDAWTAVDEEITGEPVLEGEPKAYSSGSVTLKPEGGFQVGNMYEASALIQSVPATGSLNIVIENIQSGGEINFGFN</sequence>
<proteinExistence type="predicted"/>
<accession>A0ABW9S990</accession>
<organism evidence="1 2">
    <name type="scientific">Parabacteroides merdae</name>
    <dbReference type="NCBI Taxonomy" id="46503"/>
    <lineage>
        <taxon>Bacteria</taxon>
        <taxon>Pseudomonadati</taxon>
        <taxon>Bacteroidota</taxon>
        <taxon>Bacteroidia</taxon>
        <taxon>Bacteroidales</taxon>
        <taxon>Tannerellaceae</taxon>
        <taxon>Parabacteroides</taxon>
    </lineage>
</organism>
<evidence type="ECO:0000313" key="2">
    <source>
        <dbReference type="Proteomes" id="UP000434916"/>
    </source>
</evidence>